<dbReference type="Gene3D" id="2.60.120.10">
    <property type="entry name" value="Jelly Rolls"/>
    <property type="match status" value="1"/>
</dbReference>
<keyword evidence="4 10" id="KW-0223">Dioxygenase</keyword>
<sequence>MSQPRVSFPLAQGTYSRQAHVAVPPNTFEREHARDGFAGPVSHLYHRHAPTSWTSWVGPHRPRLLDLNELPGADSPWSVRPVVFNSRGSVRFWKLASSMKTLCRNADGDTLLLLHRGAGQLFCDYGHLEIREGDFLLIPRGTMWRIETSGSCEFLMVETVGDRFTVPDRGMLGQHAQFDPAVLDIPQLDAAHFAQADMPGEWQVLGKRAGTTFQVTYPHNPLDVVGWKGDLCVLRLNVDQIRPVVSPRYHLPPSVHTTFVSERIAICAFCPRPLESDPQAQRVPFFHSNEDYDELLFLHRGNFFSKDHLRAGMMTFHPSGFSHGPAPKAYRVGQQRSRDHTDEIGINIDFRDPLEVADLSAAVDIPDYALSWTEYNEGEKR</sequence>
<dbReference type="AlphaFoldDB" id="A0A844B4M6"/>
<dbReference type="PANTHER" id="PTHR11056">
    <property type="entry name" value="HOMOGENTISATE 1,2-DIOXYGENASE"/>
    <property type="match status" value="1"/>
</dbReference>
<dbReference type="InterPro" id="IPR011051">
    <property type="entry name" value="RmlC_Cupin_sf"/>
</dbReference>
<keyword evidence="3 8" id="KW-0479">Metal-binding</keyword>
<evidence type="ECO:0000256" key="3">
    <source>
        <dbReference type="ARBA" id="ARBA00022723"/>
    </source>
</evidence>
<dbReference type="GO" id="GO:0006570">
    <property type="term" value="P:tyrosine metabolic process"/>
    <property type="evidence" value="ECO:0007669"/>
    <property type="project" value="InterPro"/>
</dbReference>
<feature type="binding site" evidence="8">
    <location>
        <position position="293"/>
    </location>
    <ligand>
        <name>Fe cation</name>
        <dbReference type="ChEBI" id="CHEBI:24875"/>
    </ligand>
</feature>
<name>A0A844B4M6_9BURK</name>
<evidence type="ECO:0000256" key="8">
    <source>
        <dbReference type="PIRSR" id="PIRSR605708-2"/>
    </source>
</evidence>
<evidence type="ECO:0000256" key="1">
    <source>
        <dbReference type="ARBA" id="ARBA00001962"/>
    </source>
</evidence>
<evidence type="ECO:0000256" key="2">
    <source>
        <dbReference type="ARBA" id="ARBA00007757"/>
    </source>
</evidence>
<evidence type="ECO:0000256" key="4">
    <source>
        <dbReference type="ARBA" id="ARBA00022964"/>
    </source>
</evidence>
<dbReference type="SUPFAM" id="SSF51182">
    <property type="entry name" value="RmlC-like cupins"/>
    <property type="match status" value="1"/>
</dbReference>
<dbReference type="GO" id="GO:0006559">
    <property type="term" value="P:L-phenylalanine catabolic process"/>
    <property type="evidence" value="ECO:0007669"/>
    <property type="project" value="InterPro"/>
</dbReference>
<dbReference type="Proteomes" id="UP000487350">
    <property type="component" value="Unassembled WGS sequence"/>
</dbReference>
<evidence type="ECO:0000256" key="7">
    <source>
        <dbReference type="PIRSR" id="PIRSR605708-1"/>
    </source>
</evidence>
<keyword evidence="6 8" id="KW-0408">Iron</keyword>
<evidence type="ECO:0000313" key="10">
    <source>
        <dbReference type="EMBL" id="MRD49748.1"/>
    </source>
</evidence>
<dbReference type="Pfam" id="PF20510">
    <property type="entry name" value="HgmA_N"/>
    <property type="match status" value="1"/>
</dbReference>
<dbReference type="GO" id="GO:0046872">
    <property type="term" value="F:metal ion binding"/>
    <property type="evidence" value="ECO:0007669"/>
    <property type="project" value="UniProtKB-KW"/>
</dbReference>
<dbReference type="InterPro" id="IPR005708">
    <property type="entry name" value="Homogentis_dOase"/>
</dbReference>
<feature type="binding site" evidence="8">
    <location>
        <position position="323"/>
    </location>
    <ligand>
        <name>Fe cation</name>
        <dbReference type="ChEBI" id="CHEBI:24875"/>
    </ligand>
</feature>
<feature type="domain" description="Homogentisate 1,2-dioxygenase N-terminal" evidence="9">
    <location>
        <begin position="90"/>
        <end position="232"/>
    </location>
</feature>
<keyword evidence="11" id="KW-1185">Reference proteome</keyword>
<reference evidence="10 11" key="1">
    <citation type="submission" date="2019-11" db="EMBL/GenBank/DDBJ databases">
        <title>Caenimonas koreensis gen. nov., sp. nov., isolated from activated sludge.</title>
        <authorList>
            <person name="Seung H.R."/>
        </authorList>
    </citation>
    <scope>NUCLEOTIDE SEQUENCE [LARGE SCALE GENOMIC DNA]</scope>
    <source>
        <strain evidence="10 11">EMB320</strain>
    </source>
</reference>
<evidence type="ECO:0000256" key="6">
    <source>
        <dbReference type="ARBA" id="ARBA00023004"/>
    </source>
</evidence>
<comment type="cofactor">
    <cofactor evidence="1 8">
        <name>Fe cation</name>
        <dbReference type="ChEBI" id="CHEBI:24875"/>
    </cofactor>
</comment>
<dbReference type="InterPro" id="IPR014710">
    <property type="entry name" value="RmlC-like_jellyroll"/>
</dbReference>
<evidence type="ECO:0000256" key="5">
    <source>
        <dbReference type="ARBA" id="ARBA00023002"/>
    </source>
</evidence>
<comment type="similarity">
    <text evidence="2">Belongs to the homogentisate dioxygenase family.</text>
</comment>
<proteinExistence type="inferred from homology"/>
<organism evidence="10 11">
    <name type="scientific">Caenimonas koreensis DSM 17982</name>
    <dbReference type="NCBI Taxonomy" id="1121255"/>
    <lineage>
        <taxon>Bacteria</taxon>
        <taxon>Pseudomonadati</taxon>
        <taxon>Pseudomonadota</taxon>
        <taxon>Betaproteobacteria</taxon>
        <taxon>Burkholderiales</taxon>
        <taxon>Comamonadaceae</taxon>
        <taxon>Caenimonas</taxon>
    </lineage>
</organism>
<dbReference type="PANTHER" id="PTHR11056:SF0">
    <property type="entry name" value="HOMOGENTISATE 1,2-DIOXYGENASE"/>
    <property type="match status" value="1"/>
</dbReference>
<evidence type="ECO:0000313" key="11">
    <source>
        <dbReference type="Proteomes" id="UP000487350"/>
    </source>
</evidence>
<feature type="active site" description="Proton acceptor" evidence="7">
    <location>
        <position position="250"/>
    </location>
</feature>
<dbReference type="GO" id="GO:0005737">
    <property type="term" value="C:cytoplasm"/>
    <property type="evidence" value="ECO:0007669"/>
    <property type="project" value="TreeGrafter"/>
</dbReference>
<dbReference type="EMBL" id="WJBU01000032">
    <property type="protein sequence ID" value="MRD49748.1"/>
    <property type="molecule type" value="Genomic_DNA"/>
</dbReference>
<protein>
    <submittedName>
        <fullName evidence="10">Homogentisate 1,2-dioxygenase</fullName>
    </submittedName>
</protein>
<dbReference type="RefSeq" id="WP_153587041.1">
    <property type="nucleotide sequence ID" value="NZ_WJBU01000032.1"/>
</dbReference>
<feature type="binding site" evidence="8">
    <location>
        <position position="323"/>
    </location>
    <ligand>
        <name>homogentisate</name>
        <dbReference type="ChEBI" id="CHEBI:16169"/>
    </ligand>
</feature>
<feature type="binding site" evidence="8">
    <location>
        <position position="287"/>
    </location>
    <ligand>
        <name>Fe cation</name>
        <dbReference type="ChEBI" id="CHEBI:24875"/>
    </ligand>
</feature>
<dbReference type="InterPro" id="IPR046452">
    <property type="entry name" value="HgmA_N"/>
</dbReference>
<dbReference type="GO" id="GO:0004411">
    <property type="term" value="F:homogentisate 1,2-dioxygenase activity"/>
    <property type="evidence" value="ECO:0007669"/>
    <property type="project" value="InterPro"/>
</dbReference>
<accession>A0A844B4M6</accession>
<dbReference type="OrthoDB" id="9811253at2"/>
<gene>
    <name evidence="10" type="ORF">GHT07_20970</name>
</gene>
<keyword evidence="5" id="KW-0560">Oxidoreductase</keyword>
<evidence type="ECO:0000259" key="9">
    <source>
        <dbReference type="Pfam" id="PF20510"/>
    </source>
</evidence>
<dbReference type="CDD" id="cd02208">
    <property type="entry name" value="cupin_RmlC-like"/>
    <property type="match status" value="1"/>
</dbReference>
<comment type="caution">
    <text evidence="10">The sequence shown here is derived from an EMBL/GenBank/DDBJ whole genome shotgun (WGS) entry which is preliminary data.</text>
</comment>